<evidence type="ECO:0000259" key="3">
    <source>
        <dbReference type="Pfam" id="PF13193"/>
    </source>
</evidence>
<dbReference type="InterPro" id="IPR020845">
    <property type="entry name" value="AMP-binding_CS"/>
</dbReference>
<dbReference type="PROSITE" id="PS00455">
    <property type="entry name" value="AMP_BINDING"/>
    <property type="match status" value="1"/>
</dbReference>
<evidence type="ECO:0000256" key="1">
    <source>
        <dbReference type="SAM" id="Phobius"/>
    </source>
</evidence>
<feature type="domain" description="AMP-dependent synthetase/ligase" evidence="2">
    <location>
        <begin position="63"/>
        <end position="433"/>
    </location>
</feature>
<dbReference type="SUPFAM" id="SSF56801">
    <property type="entry name" value="Acetyl-CoA synthetase-like"/>
    <property type="match status" value="1"/>
</dbReference>
<reference evidence="5" key="1">
    <citation type="submission" date="2024-04" db="EMBL/GenBank/DDBJ databases">
        <authorList>
            <person name="Shaw F."/>
            <person name="Minotto A."/>
        </authorList>
    </citation>
    <scope>NUCLEOTIDE SEQUENCE [LARGE SCALE GENOMIC DNA]</scope>
</reference>
<dbReference type="InterPro" id="IPR000873">
    <property type="entry name" value="AMP-dep_synth/lig_dom"/>
</dbReference>
<dbReference type="EMBL" id="OZ037944">
    <property type="protein sequence ID" value="CAL1695159.1"/>
    <property type="molecule type" value="Genomic_DNA"/>
</dbReference>
<organism evidence="4 5">
    <name type="scientific">Somion occarium</name>
    <dbReference type="NCBI Taxonomy" id="3059160"/>
    <lineage>
        <taxon>Eukaryota</taxon>
        <taxon>Fungi</taxon>
        <taxon>Dikarya</taxon>
        <taxon>Basidiomycota</taxon>
        <taxon>Agaricomycotina</taxon>
        <taxon>Agaricomycetes</taxon>
        <taxon>Polyporales</taxon>
        <taxon>Cerrenaceae</taxon>
        <taxon>Somion</taxon>
    </lineage>
</organism>
<dbReference type="Proteomes" id="UP001497453">
    <property type="component" value="Chromosome 1"/>
</dbReference>
<dbReference type="Gene3D" id="3.40.50.12780">
    <property type="entry name" value="N-terminal domain of ligase-like"/>
    <property type="match status" value="1"/>
</dbReference>
<dbReference type="InterPro" id="IPR042099">
    <property type="entry name" value="ANL_N_sf"/>
</dbReference>
<keyword evidence="1" id="KW-1133">Transmembrane helix</keyword>
<accession>A0ABP1CKI9</accession>
<dbReference type="Pfam" id="PF13193">
    <property type="entry name" value="AMP-binding_C"/>
    <property type="match status" value="1"/>
</dbReference>
<gene>
    <name evidence="4" type="ORF">GFSPODELE1_LOCUS612</name>
</gene>
<keyword evidence="5" id="KW-1185">Reference proteome</keyword>
<feature type="transmembrane region" description="Helical" evidence="1">
    <location>
        <begin position="265"/>
        <end position="287"/>
    </location>
</feature>
<proteinExistence type="predicted"/>
<sequence length="595" mass="65905">MLLSDVHILGVGTASKFSRTLLLIPLHIIFQNIFIVLPHFILDGRHPVRPNNEFLNPWLIEESTGRSVGFEQVRTRTYGLANALASRWKIGENDVVCIFSSNHIDWPIALWATHRLGGVVTGANPAYTADELAYQLEVTKAKLLITHSGSLSTALTAARDSGISEDRIVILDSQSGTSSPYPNIESLVREGLARGPSFVERRLELGEAKTKLALLNFSSGTTGKPKAVAIPHYAVIANTIQMALHGKVNEDYTSWEERRYRTGDVVYAVLPLYHIYGLVVNLHFYLFSGYTLVVSSRFNFIEMLKSIERYRINHLLLVPPMIVLLCKNPAVKKYDLSSLRFIMCGAAPLSGELTQQATQLLPHVSIHQAYGMTETSTTVSWPRLDQKIGTLGCGGQILAGVTMKIVKEDGSLAKLGEPGELYVKAPSLALRYLNNEEATKETFIDGWVRTGDEVYINELAEIFIIDRMKEIMKVRGFQVAPAELEGHLLTHLHVADTCVVGVPDEYSGEVPLAFVVLSQSAADRIKNNPADADTIKAEIAKYVADNKVHYKRLVGGVEFIDAIPKNPSGKLLRRLLRDKAKELKKSQTVQIKAKL</sequence>
<dbReference type="InterPro" id="IPR045851">
    <property type="entry name" value="AMP-bd_C_sf"/>
</dbReference>
<keyword evidence="1" id="KW-0812">Transmembrane</keyword>
<evidence type="ECO:0000259" key="2">
    <source>
        <dbReference type="Pfam" id="PF00501"/>
    </source>
</evidence>
<dbReference type="Pfam" id="PF00501">
    <property type="entry name" value="AMP-binding"/>
    <property type="match status" value="1"/>
</dbReference>
<protein>
    <recommendedName>
        <fullName evidence="6">4-coumarate--CoA ligase</fullName>
    </recommendedName>
</protein>
<keyword evidence="1" id="KW-0472">Membrane</keyword>
<dbReference type="PANTHER" id="PTHR24096:SF422">
    <property type="entry name" value="BCDNA.GH02901"/>
    <property type="match status" value="1"/>
</dbReference>
<dbReference type="InterPro" id="IPR025110">
    <property type="entry name" value="AMP-bd_C"/>
</dbReference>
<dbReference type="PANTHER" id="PTHR24096">
    <property type="entry name" value="LONG-CHAIN-FATTY-ACID--COA LIGASE"/>
    <property type="match status" value="1"/>
</dbReference>
<name>A0ABP1CKI9_9APHY</name>
<feature type="transmembrane region" description="Helical" evidence="1">
    <location>
        <begin position="20"/>
        <end position="42"/>
    </location>
</feature>
<evidence type="ECO:0000313" key="4">
    <source>
        <dbReference type="EMBL" id="CAL1695159.1"/>
    </source>
</evidence>
<dbReference type="CDD" id="cd05911">
    <property type="entry name" value="Firefly_Luc_like"/>
    <property type="match status" value="1"/>
</dbReference>
<feature type="domain" description="AMP-binding enzyme C-terminal" evidence="3">
    <location>
        <begin position="483"/>
        <end position="570"/>
    </location>
</feature>
<dbReference type="Gene3D" id="3.30.300.30">
    <property type="match status" value="1"/>
</dbReference>
<evidence type="ECO:0008006" key="6">
    <source>
        <dbReference type="Google" id="ProtNLM"/>
    </source>
</evidence>
<evidence type="ECO:0000313" key="5">
    <source>
        <dbReference type="Proteomes" id="UP001497453"/>
    </source>
</evidence>